<gene>
    <name evidence="1" type="ordered locus">Dacet_1437</name>
</gene>
<evidence type="ECO:0000313" key="1">
    <source>
        <dbReference type="EMBL" id="ADD68207.1"/>
    </source>
</evidence>
<dbReference type="AlphaFoldDB" id="D4H858"/>
<name>D4H858_DENA2</name>
<dbReference type="Gene3D" id="3.40.50.300">
    <property type="entry name" value="P-loop containing nucleotide triphosphate hydrolases"/>
    <property type="match status" value="1"/>
</dbReference>
<dbReference type="EMBL" id="CP001968">
    <property type="protein sequence ID" value="ADD68207.1"/>
    <property type="molecule type" value="Genomic_DNA"/>
</dbReference>
<dbReference type="RefSeq" id="WP_013010728.1">
    <property type="nucleotide sequence ID" value="NC_013943.1"/>
</dbReference>
<sequence>MAIITISRQYGCGGEYVAERLAENLKFRLFNKELVKFAAILTGSDEEKVKLFDEEQHSSVRSFMSKYFDINMFADLFKNTDYSQKTVRQMMSQEHEAFFDVYSRDENITDAESFHEMVRRIINKAADEMNAVVLGRGGVCILEDHPKAIHFRLVATMDDRVRWVSMREELSEKEAYEKIKDTDNRKRKYFKHYFGRSIDDHWMYHGVLNLSKLDLEEASLAIGKIAEIKFNL</sequence>
<dbReference type="PaxDb" id="522772-Dacet_1437"/>
<dbReference type="InParanoid" id="D4H858"/>
<reference evidence="1 2" key="1">
    <citation type="journal article" date="2010" name="Stand. Genomic Sci.">
        <title>Complete genome sequence of Denitrovibrio acetiphilus type strain (N2460).</title>
        <authorList>
            <person name="Kiss H."/>
            <person name="Lang E."/>
            <person name="Lapidus A."/>
            <person name="Copeland A."/>
            <person name="Nolan M."/>
            <person name="Glavina Del Rio T."/>
            <person name="Chen F."/>
            <person name="Lucas S."/>
            <person name="Tice H."/>
            <person name="Cheng J.F."/>
            <person name="Han C."/>
            <person name="Goodwin L."/>
            <person name="Pitluck S."/>
            <person name="Liolios K."/>
            <person name="Pati A."/>
            <person name="Ivanova N."/>
            <person name="Mavromatis K."/>
            <person name="Chen A."/>
            <person name="Palaniappan K."/>
            <person name="Land M."/>
            <person name="Hauser L."/>
            <person name="Chang Y.J."/>
            <person name="Jeffries C.D."/>
            <person name="Detter J.C."/>
            <person name="Brettin T."/>
            <person name="Spring S."/>
            <person name="Rohde M."/>
            <person name="Goker M."/>
            <person name="Woyke T."/>
            <person name="Bristow J."/>
            <person name="Eisen J.A."/>
            <person name="Markowitz V."/>
            <person name="Hugenholtz P."/>
            <person name="Kyrpides N.C."/>
            <person name="Klenk H.P."/>
        </authorList>
    </citation>
    <scope>NUCLEOTIDE SEQUENCE [LARGE SCALE GENOMIC DNA]</scope>
    <source>
        <strain evidence="2">DSM 12809 / NBRC 114555 / N2460</strain>
    </source>
</reference>
<dbReference type="STRING" id="522772.Dacet_1437"/>
<dbReference type="Pfam" id="PF13189">
    <property type="entry name" value="Cytidylate_kin2"/>
    <property type="match status" value="1"/>
</dbReference>
<evidence type="ECO:0008006" key="3">
    <source>
        <dbReference type="Google" id="ProtNLM"/>
    </source>
</evidence>
<protein>
    <recommendedName>
        <fullName evidence="3">Cytidylate kinase</fullName>
    </recommendedName>
</protein>
<proteinExistence type="predicted"/>
<dbReference type="KEGG" id="dap:Dacet_1437"/>
<keyword evidence="2" id="KW-1185">Reference proteome</keyword>
<dbReference type="OrthoDB" id="7929987at2"/>
<organism evidence="1 2">
    <name type="scientific">Denitrovibrio acetiphilus (strain DSM 12809 / NBRC 114555 / N2460)</name>
    <dbReference type="NCBI Taxonomy" id="522772"/>
    <lineage>
        <taxon>Bacteria</taxon>
        <taxon>Pseudomonadati</taxon>
        <taxon>Deferribacterota</taxon>
        <taxon>Deferribacteres</taxon>
        <taxon>Deferribacterales</taxon>
        <taxon>Geovibrionaceae</taxon>
        <taxon>Denitrovibrio</taxon>
    </lineage>
</organism>
<dbReference type="Proteomes" id="UP000002012">
    <property type="component" value="Chromosome"/>
</dbReference>
<accession>D4H858</accession>
<dbReference type="HOGENOM" id="CLU_065155_2_2_0"/>
<dbReference type="InterPro" id="IPR027417">
    <property type="entry name" value="P-loop_NTPase"/>
</dbReference>
<evidence type="ECO:0000313" key="2">
    <source>
        <dbReference type="Proteomes" id="UP000002012"/>
    </source>
</evidence>
<dbReference type="eggNOG" id="COG1102">
    <property type="taxonomic scope" value="Bacteria"/>
</dbReference>